<sequence>MRDLSFGSFDNLSHFLVLLMAEAKGFFIRVLGVIVGWIWVGGIEVVGWNFNALVDYHATLGVVVGIGGFVGVYHSSYGRMQRHYLLAIVDIHPCNGNYTNKFHNAWVELVVVVSFERGESRVWE</sequence>
<comment type="caution">
    <text evidence="2">The sequence shown here is derived from an EMBL/GenBank/DDBJ whole genome shotgun (WGS) entry which is preliminary data.</text>
</comment>
<keyword evidence="3" id="KW-1185">Reference proteome</keyword>
<keyword evidence="1" id="KW-0812">Transmembrane</keyword>
<dbReference type="EMBL" id="JASCZI010060637">
    <property type="protein sequence ID" value="MED6134855.1"/>
    <property type="molecule type" value="Genomic_DNA"/>
</dbReference>
<evidence type="ECO:0000256" key="1">
    <source>
        <dbReference type="SAM" id="Phobius"/>
    </source>
</evidence>
<dbReference type="Proteomes" id="UP001341840">
    <property type="component" value="Unassembled WGS sequence"/>
</dbReference>
<name>A0ABU6SFK7_9FABA</name>
<reference evidence="2 3" key="1">
    <citation type="journal article" date="2023" name="Plants (Basel)">
        <title>Bridging the Gap: Combining Genomics and Transcriptomics Approaches to Understand Stylosanthes scabra, an Orphan Legume from the Brazilian Caatinga.</title>
        <authorList>
            <person name="Ferreira-Neto J.R.C."/>
            <person name="da Silva M.D."/>
            <person name="Binneck E."/>
            <person name="de Melo N.F."/>
            <person name="da Silva R.H."/>
            <person name="de Melo A.L.T.M."/>
            <person name="Pandolfi V."/>
            <person name="Bustamante F.O."/>
            <person name="Brasileiro-Vidal A.C."/>
            <person name="Benko-Iseppon A.M."/>
        </authorList>
    </citation>
    <scope>NUCLEOTIDE SEQUENCE [LARGE SCALE GENOMIC DNA]</scope>
    <source>
        <tissue evidence="2">Leaves</tissue>
    </source>
</reference>
<feature type="transmembrane region" description="Helical" evidence="1">
    <location>
        <begin position="26"/>
        <end position="50"/>
    </location>
</feature>
<accession>A0ABU6SFK7</accession>
<feature type="transmembrane region" description="Helical" evidence="1">
    <location>
        <begin position="56"/>
        <end position="73"/>
    </location>
</feature>
<organism evidence="2 3">
    <name type="scientific">Stylosanthes scabra</name>
    <dbReference type="NCBI Taxonomy" id="79078"/>
    <lineage>
        <taxon>Eukaryota</taxon>
        <taxon>Viridiplantae</taxon>
        <taxon>Streptophyta</taxon>
        <taxon>Embryophyta</taxon>
        <taxon>Tracheophyta</taxon>
        <taxon>Spermatophyta</taxon>
        <taxon>Magnoliopsida</taxon>
        <taxon>eudicotyledons</taxon>
        <taxon>Gunneridae</taxon>
        <taxon>Pentapetalae</taxon>
        <taxon>rosids</taxon>
        <taxon>fabids</taxon>
        <taxon>Fabales</taxon>
        <taxon>Fabaceae</taxon>
        <taxon>Papilionoideae</taxon>
        <taxon>50 kb inversion clade</taxon>
        <taxon>dalbergioids sensu lato</taxon>
        <taxon>Dalbergieae</taxon>
        <taxon>Pterocarpus clade</taxon>
        <taxon>Stylosanthes</taxon>
    </lineage>
</organism>
<evidence type="ECO:0000313" key="2">
    <source>
        <dbReference type="EMBL" id="MED6134855.1"/>
    </source>
</evidence>
<keyword evidence="1" id="KW-1133">Transmembrane helix</keyword>
<keyword evidence="1" id="KW-0472">Membrane</keyword>
<evidence type="ECO:0000313" key="3">
    <source>
        <dbReference type="Proteomes" id="UP001341840"/>
    </source>
</evidence>
<proteinExistence type="predicted"/>
<protein>
    <submittedName>
        <fullName evidence="2">Uncharacterized protein</fullName>
    </submittedName>
</protein>
<gene>
    <name evidence="2" type="ORF">PIB30_040805</name>
</gene>